<reference evidence="1" key="1">
    <citation type="submission" date="2022-07" db="EMBL/GenBank/DDBJ databases">
        <title>Phylogenomic reconstructions and comparative analyses of Kickxellomycotina fungi.</title>
        <authorList>
            <person name="Reynolds N.K."/>
            <person name="Stajich J.E."/>
            <person name="Barry K."/>
            <person name="Grigoriev I.V."/>
            <person name="Crous P."/>
            <person name="Smith M.E."/>
        </authorList>
    </citation>
    <scope>NUCLEOTIDE SEQUENCE</scope>
    <source>
        <strain evidence="1">BCRC 34297</strain>
    </source>
</reference>
<organism evidence="1 2">
    <name type="scientific">Coemansia pectinata</name>
    <dbReference type="NCBI Taxonomy" id="1052879"/>
    <lineage>
        <taxon>Eukaryota</taxon>
        <taxon>Fungi</taxon>
        <taxon>Fungi incertae sedis</taxon>
        <taxon>Zoopagomycota</taxon>
        <taxon>Kickxellomycotina</taxon>
        <taxon>Kickxellomycetes</taxon>
        <taxon>Kickxellales</taxon>
        <taxon>Kickxellaceae</taxon>
        <taxon>Coemansia</taxon>
    </lineage>
</organism>
<name>A0A9W8GS15_9FUNG</name>
<dbReference type="Proteomes" id="UP001140011">
    <property type="component" value="Unassembled WGS sequence"/>
</dbReference>
<comment type="caution">
    <text evidence="1">The sequence shown here is derived from an EMBL/GenBank/DDBJ whole genome shotgun (WGS) entry which is preliminary data.</text>
</comment>
<accession>A0A9W8GS15</accession>
<evidence type="ECO:0000313" key="1">
    <source>
        <dbReference type="EMBL" id="KAJ2749569.1"/>
    </source>
</evidence>
<evidence type="ECO:0000313" key="2">
    <source>
        <dbReference type="Proteomes" id="UP001140011"/>
    </source>
</evidence>
<dbReference type="EMBL" id="JANBUH010000756">
    <property type="protein sequence ID" value="KAJ2749569.1"/>
    <property type="molecule type" value="Genomic_DNA"/>
</dbReference>
<dbReference type="AlphaFoldDB" id="A0A9W8GS15"/>
<dbReference type="OrthoDB" id="10385428at2759"/>
<gene>
    <name evidence="1" type="ORF">GGI19_005592</name>
</gene>
<protein>
    <submittedName>
        <fullName evidence="1">Uncharacterized protein</fullName>
    </submittedName>
</protein>
<sequence>MFHQKNPPWWATTAQWVFDQWLGQNNMHSSDLPTLTPPKRFPKGLPAYWDRVPRTWYALKGKGPDETFNGSIKALLGLPFDRPAVYLLAEISAAVWKKLRAHKLFTRGDTFE</sequence>
<keyword evidence="2" id="KW-1185">Reference proteome</keyword>
<proteinExistence type="predicted"/>